<evidence type="ECO:0000313" key="2">
    <source>
        <dbReference type="EMBL" id="ORD99495.1"/>
    </source>
</evidence>
<comment type="caution">
    <text evidence="2">The sequence shown here is derived from an EMBL/GenBank/DDBJ whole genome shotgun (WGS) entry which is preliminary data.</text>
</comment>
<evidence type="ECO:0000313" key="3">
    <source>
        <dbReference type="Proteomes" id="UP000192501"/>
    </source>
</evidence>
<dbReference type="AlphaFoldDB" id="A0A1X0QIG6"/>
<gene>
    <name evidence="2" type="ORF">A0H76_765</name>
</gene>
<keyword evidence="1" id="KW-0812">Transmembrane</keyword>
<keyword evidence="1" id="KW-0472">Membrane</keyword>
<evidence type="ECO:0000256" key="1">
    <source>
        <dbReference type="SAM" id="Phobius"/>
    </source>
</evidence>
<protein>
    <submittedName>
        <fullName evidence="2">Uncharacterized protein</fullName>
    </submittedName>
</protein>
<name>A0A1X0QIG6_9MICR</name>
<feature type="transmembrane region" description="Helical" evidence="1">
    <location>
        <begin position="88"/>
        <end position="110"/>
    </location>
</feature>
<proteinExistence type="predicted"/>
<dbReference type="EMBL" id="LTAI01000180">
    <property type="protein sequence ID" value="ORD99495.1"/>
    <property type="molecule type" value="Genomic_DNA"/>
</dbReference>
<organism evidence="2 3">
    <name type="scientific">Hepatospora eriocheir</name>
    <dbReference type="NCBI Taxonomy" id="1081669"/>
    <lineage>
        <taxon>Eukaryota</taxon>
        <taxon>Fungi</taxon>
        <taxon>Fungi incertae sedis</taxon>
        <taxon>Microsporidia</taxon>
        <taxon>Hepatosporidae</taxon>
        <taxon>Hepatospora</taxon>
    </lineage>
</organism>
<dbReference type="VEuPathDB" id="MicrosporidiaDB:HERIO_1082"/>
<keyword evidence="1" id="KW-1133">Transmembrane helix</keyword>
<reference evidence="2 3" key="1">
    <citation type="journal article" date="2017" name="Environ. Microbiol.">
        <title>Decay of the glycolytic pathway and adaptation to intranuclear parasitism within Enterocytozoonidae microsporidia.</title>
        <authorList>
            <person name="Wiredu Boakye D."/>
            <person name="Jaroenlak P."/>
            <person name="Prachumwat A."/>
            <person name="Williams T.A."/>
            <person name="Bateman K.S."/>
            <person name="Itsathitphaisarn O."/>
            <person name="Sritunyalucksana K."/>
            <person name="Paszkiewicz K.H."/>
            <person name="Moore K.A."/>
            <person name="Stentiford G.D."/>
            <person name="Williams B.A."/>
        </authorList>
    </citation>
    <scope>NUCLEOTIDE SEQUENCE [LARGE SCALE GENOMIC DNA]</scope>
    <source>
        <strain evidence="3">canceri</strain>
    </source>
</reference>
<accession>A0A1X0QIG6</accession>
<dbReference type="Proteomes" id="UP000192501">
    <property type="component" value="Unassembled WGS sequence"/>
</dbReference>
<sequence>MRTIIFQLANYNLFINIHQLMFETSSTLFKDLLPTNKKIISSSTNTNIQVIKNSKLNQNINYLNDNINLFDETNENISNDLRNITRNYLGNGIILLILILFCRVDVGSLIN</sequence>
<dbReference type="VEuPathDB" id="MicrosporidiaDB:A0H76_765"/>